<evidence type="ECO:0000256" key="2">
    <source>
        <dbReference type="ARBA" id="ARBA00004370"/>
    </source>
</evidence>
<evidence type="ECO:0000256" key="5">
    <source>
        <dbReference type="ARBA" id="ARBA00022692"/>
    </source>
</evidence>
<dbReference type="SUPFAM" id="SSF52821">
    <property type="entry name" value="Rhodanese/Cell cycle control phosphatase"/>
    <property type="match status" value="1"/>
</dbReference>
<dbReference type="Gene3D" id="3.40.250.10">
    <property type="entry name" value="Rhodanese-like domain"/>
    <property type="match status" value="1"/>
</dbReference>
<sequence length="466" mass="49337">MEAFNAIGLKPICVLPDQRAKPNKNSQKFHFFKFSNTKTKTKTNTINPQNPSEGLAKNIHGSLVLLASVLSAKVATALTYEEALEQSLGNNSGTDFDAESVVETILNNPILVAGGVALIAVPLILSQVLGGKPKAFGIESAKSAYAKLGDDPNAQLLDIRPLKEVKEVGSPDIRGLKKKTVSIVYKGEDKPGFLQKLSLRFKEPENTTLYILDKFDGNSELVAELVTANGFKSAYAIKDGAEGPRGWLNSGLPWIQPSKALSFDFGGLTDAFSDATESLPVTIGLAAAAAGIGILTFTEIETVLQLLGSAALIQVVSKKLLFAEDRKQTLKQVDEFLTTKIAPKELVSDIKQIGSALLPVTVNNRALPAPAEQATASPEEPAIQSVPEIAPEPTASAVDDSVLKAEASTEPPPVPSSEPEASANGAPEINPVPQIESKPVSHPRALSPFPAYPDFKPPSSPSPSQP</sequence>
<keyword evidence="7" id="KW-1133">Transmembrane helix</keyword>
<keyword evidence="3" id="KW-0150">Chloroplast</keyword>
<gene>
    <name evidence="10" type="ORF">RND81_02G130000</name>
</gene>
<keyword evidence="8" id="KW-0472">Membrane</keyword>
<keyword evidence="4" id="KW-0934">Plastid</keyword>
<evidence type="ECO:0000256" key="8">
    <source>
        <dbReference type="ARBA" id="ARBA00023136"/>
    </source>
</evidence>
<dbReference type="InterPro" id="IPR044240">
    <property type="entry name" value="STR4-like"/>
</dbReference>
<dbReference type="EMBL" id="JBDFQZ010000002">
    <property type="protein sequence ID" value="KAK9749499.1"/>
    <property type="molecule type" value="Genomic_DNA"/>
</dbReference>
<organism evidence="10 11">
    <name type="scientific">Saponaria officinalis</name>
    <name type="common">Common soapwort</name>
    <name type="synonym">Lychnis saponaria</name>
    <dbReference type="NCBI Taxonomy" id="3572"/>
    <lineage>
        <taxon>Eukaryota</taxon>
        <taxon>Viridiplantae</taxon>
        <taxon>Streptophyta</taxon>
        <taxon>Embryophyta</taxon>
        <taxon>Tracheophyta</taxon>
        <taxon>Spermatophyta</taxon>
        <taxon>Magnoliopsida</taxon>
        <taxon>eudicotyledons</taxon>
        <taxon>Gunneridae</taxon>
        <taxon>Pentapetalae</taxon>
        <taxon>Caryophyllales</taxon>
        <taxon>Caryophyllaceae</taxon>
        <taxon>Caryophylleae</taxon>
        <taxon>Saponaria</taxon>
    </lineage>
</organism>
<evidence type="ECO:0000256" key="7">
    <source>
        <dbReference type="ARBA" id="ARBA00022989"/>
    </source>
</evidence>
<feature type="compositionally biased region" description="Pro residues" evidence="9">
    <location>
        <begin position="455"/>
        <end position="466"/>
    </location>
</feature>
<reference evidence="10" key="1">
    <citation type="submission" date="2024-03" db="EMBL/GenBank/DDBJ databases">
        <title>WGS assembly of Saponaria officinalis var. Norfolk2.</title>
        <authorList>
            <person name="Jenkins J."/>
            <person name="Shu S."/>
            <person name="Grimwood J."/>
            <person name="Barry K."/>
            <person name="Goodstein D."/>
            <person name="Schmutz J."/>
            <person name="Leebens-Mack J."/>
            <person name="Osbourn A."/>
        </authorList>
    </citation>
    <scope>NUCLEOTIDE SEQUENCE [LARGE SCALE GENOMIC DNA]</scope>
    <source>
        <strain evidence="10">JIC</strain>
    </source>
</reference>
<name>A0AAW1MWL4_SAPOF</name>
<feature type="region of interest" description="Disordered" evidence="9">
    <location>
        <begin position="370"/>
        <end position="389"/>
    </location>
</feature>
<dbReference type="PANTHER" id="PTHR47377:SF1">
    <property type="entry name" value="RHODANESE-LIKE DOMAIN-CONTAINING PROTEIN 4, CHLOROPLASTIC"/>
    <property type="match status" value="1"/>
</dbReference>
<dbReference type="Proteomes" id="UP001443914">
    <property type="component" value="Unassembled WGS sequence"/>
</dbReference>
<keyword evidence="5" id="KW-0812">Transmembrane</keyword>
<evidence type="ECO:0000313" key="10">
    <source>
        <dbReference type="EMBL" id="KAK9749499.1"/>
    </source>
</evidence>
<evidence type="ECO:0008006" key="12">
    <source>
        <dbReference type="Google" id="ProtNLM"/>
    </source>
</evidence>
<dbReference type="AlphaFoldDB" id="A0AAW1MWL4"/>
<proteinExistence type="predicted"/>
<keyword evidence="6" id="KW-0809">Transit peptide</keyword>
<dbReference type="GO" id="GO:0009535">
    <property type="term" value="C:chloroplast thylakoid membrane"/>
    <property type="evidence" value="ECO:0007669"/>
    <property type="project" value="UniProtKB-ARBA"/>
</dbReference>
<dbReference type="PANTHER" id="PTHR47377">
    <property type="entry name" value="RHODANESE-LIKE DOMAIN-CONTAINING PROTEIN 4, CHLOROPLASTIC"/>
    <property type="match status" value="1"/>
</dbReference>
<dbReference type="InterPro" id="IPR036873">
    <property type="entry name" value="Rhodanese-like_dom_sf"/>
</dbReference>
<evidence type="ECO:0000256" key="3">
    <source>
        <dbReference type="ARBA" id="ARBA00022528"/>
    </source>
</evidence>
<dbReference type="FunFam" id="3.40.250.10:FF:000044">
    <property type="entry name" value="Rhodanese-like domain-containing protein 4, chloroplastic"/>
    <property type="match status" value="1"/>
</dbReference>
<evidence type="ECO:0000256" key="1">
    <source>
        <dbReference type="ARBA" id="ARBA00004229"/>
    </source>
</evidence>
<comment type="subcellular location">
    <subcellularLocation>
        <location evidence="2">Membrane</location>
    </subcellularLocation>
    <subcellularLocation>
        <location evidence="1">Plastid</location>
        <location evidence="1">Chloroplast</location>
    </subcellularLocation>
</comment>
<keyword evidence="11" id="KW-1185">Reference proteome</keyword>
<feature type="region of interest" description="Disordered" evidence="9">
    <location>
        <begin position="394"/>
        <end position="466"/>
    </location>
</feature>
<evidence type="ECO:0000256" key="6">
    <source>
        <dbReference type="ARBA" id="ARBA00022946"/>
    </source>
</evidence>
<accession>A0AAW1MWL4</accession>
<protein>
    <recommendedName>
        <fullName evidence="12">Rhodanese-like domain-containing protein 4, chloroplastic</fullName>
    </recommendedName>
</protein>
<evidence type="ECO:0000256" key="4">
    <source>
        <dbReference type="ARBA" id="ARBA00022640"/>
    </source>
</evidence>
<evidence type="ECO:0000313" key="11">
    <source>
        <dbReference type="Proteomes" id="UP001443914"/>
    </source>
</evidence>
<evidence type="ECO:0000256" key="9">
    <source>
        <dbReference type="SAM" id="MobiDB-lite"/>
    </source>
</evidence>
<comment type="caution">
    <text evidence="10">The sequence shown here is derived from an EMBL/GenBank/DDBJ whole genome shotgun (WGS) entry which is preliminary data.</text>
</comment>